<accession>A0A1T3NP51</accession>
<gene>
    <name evidence="1" type="ORF">B4N89_37310</name>
</gene>
<name>A0A1T3NP51_9ACTN</name>
<protein>
    <submittedName>
        <fullName evidence="1">Uncharacterized protein</fullName>
    </submittedName>
</protein>
<dbReference type="STRING" id="159449.B4N89_37310"/>
<reference evidence="1 2" key="1">
    <citation type="submission" date="2017-03" db="EMBL/GenBank/DDBJ databases">
        <title>Draft genome sequence of Streptomyces scabrisporus NF3, endophyte isolated from Amphipterygium adstringens.</title>
        <authorList>
            <person name="Vazquez M."/>
            <person name="Ceapa C.D."/>
            <person name="Rodriguez Luna D."/>
            <person name="Sanchez Esquivel S."/>
        </authorList>
    </citation>
    <scope>NUCLEOTIDE SEQUENCE [LARGE SCALE GENOMIC DNA]</scope>
    <source>
        <strain evidence="1 2">NF3</strain>
    </source>
</reference>
<evidence type="ECO:0000313" key="1">
    <source>
        <dbReference type="EMBL" id="OPC78470.1"/>
    </source>
</evidence>
<dbReference type="EMBL" id="MWQN01000003">
    <property type="protein sequence ID" value="OPC78470.1"/>
    <property type="molecule type" value="Genomic_DNA"/>
</dbReference>
<dbReference type="OrthoDB" id="4846903at2"/>
<evidence type="ECO:0000313" key="2">
    <source>
        <dbReference type="Proteomes" id="UP000190037"/>
    </source>
</evidence>
<proteinExistence type="predicted"/>
<dbReference type="AlphaFoldDB" id="A0A1T3NP51"/>
<comment type="caution">
    <text evidence="1">The sequence shown here is derived from an EMBL/GenBank/DDBJ whole genome shotgun (WGS) entry which is preliminary data.</text>
</comment>
<sequence length="469" mass="50665">MVSLTSWTFETRPDDGTGFGDVVQGLATTDGLTPRQDLRLRVPVTEPGNVTEHQREALDRIAGGATTLPQRLPTGERTIAFHRGPFTALKPQPLPDPGEGRVRLDSSGEALVYLEKYGVFDTSYAAAFTAGRTLALADADYRKALLEFRRAARFAVRRLAAHPDPVGRAVSARHLTAPLAIESFDRMLRDDGGARLGRAVREAPAALRAGRRRTTTRAARTTEDAGSLLADAGVRSVLREAAGDEFVGVRGRLDRLRLLETTTFDNLVPDSRMLPQESIRFFHVDPQWIRAAVDGALSIGVGHALDADLNSLALEGGPIPACGVLIRSSLIPGWPTTIHTGLRNGVEVEPLRTAVYGTDVRLVLFPVVIDRFEIAEPPRGICFGIGNLGTIELREIEGDEIGHGKGEFPADRDFGAYLRDRDTGVLNICGPGTALLDGLEAAHGGVRLSSARFALQMIQAPQVQSFIRP</sequence>
<keyword evidence="2" id="KW-1185">Reference proteome</keyword>
<organism evidence="1 2">
    <name type="scientific">Embleya scabrispora</name>
    <dbReference type="NCBI Taxonomy" id="159449"/>
    <lineage>
        <taxon>Bacteria</taxon>
        <taxon>Bacillati</taxon>
        <taxon>Actinomycetota</taxon>
        <taxon>Actinomycetes</taxon>
        <taxon>Kitasatosporales</taxon>
        <taxon>Streptomycetaceae</taxon>
        <taxon>Embleya</taxon>
    </lineage>
</organism>
<dbReference type="Proteomes" id="UP000190037">
    <property type="component" value="Unassembled WGS sequence"/>
</dbReference>